<evidence type="ECO:0000259" key="3">
    <source>
        <dbReference type="PROSITE" id="PS50158"/>
    </source>
</evidence>
<feature type="compositionally biased region" description="Basic and acidic residues" evidence="2">
    <location>
        <begin position="137"/>
        <end position="146"/>
    </location>
</feature>
<gene>
    <name evidence="4" type="ORF">HYALB_00014061</name>
</gene>
<protein>
    <recommendedName>
        <fullName evidence="3">CCHC-type domain-containing protein</fullName>
    </recommendedName>
</protein>
<evidence type="ECO:0000256" key="2">
    <source>
        <dbReference type="SAM" id="MobiDB-lite"/>
    </source>
</evidence>
<dbReference type="AlphaFoldDB" id="A0A9N9M1S0"/>
<sequence length="292" mass="32900">MACEYYGTVFPSDGAQARWLYKQTTGDAQTQAVFDHFELAYGDPEKQAKAYALYVDESHDAGQSFNDFFTKFQLNAGIAQISPDVLFRDLKHKLNPRFLNALATSWHRINTFAQLHQECSQLQHTFEVLDERRAKETVKRLAKEKPAPSAQPSTTRSNTRRFIKILPASETVKRLAKEKPAPSAQPSTTRSNTRRFIKILPASTSQFQAAPQRQDSEQSTPRQQRPFDRTTPASRAATPASTPAEVTCFNCGRLGHISPTCPEPKKPAAIHEIFEVEEEELSVEEDSENEEV</sequence>
<keyword evidence="1" id="KW-0862">Zinc</keyword>
<keyword evidence="1" id="KW-0479">Metal-binding</keyword>
<dbReference type="SUPFAM" id="SSF57756">
    <property type="entry name" value="Retrovirus zinc finger-like domains"/>
    <property type="match status" value="1"/>
</dbReference>
<name>A0A9N9M1S0_9HELO</name>
<dbReference type="EMBL" id="CAJVRM010000623">
    <property type="protein sequence ID" value="CAG8982447.1"/>
    <property type="molecule type" value="Genomic_DNA"/>
</dbReference>
<dbReference type="InterPro" id="IPR001878">
    <property type="entry name" value="Znf_CCHC"/>
</dbReference>
<evidence type="ECO:0000313" key="4">
    <source>
        <dbReference type="EMBL" id="CAG8982447.1"/>
    </source>
</evidence>
<dbReference type="Gene3D" id="4.10.60.10">
    <property type="entry name" value="Zinc finger, CCHC-type"/>
    <property type="match status" value="1"/>
</dbReference>
<comment type="caution">
    <text evidence="4">The sequence shown here is derived from an EMBL/GenBank/DDBJ whole genome shotgun (WGS) entry which is preliminary data.</text>
</comment>
<evidence type="ECO:0000313" key="5">
    <source>
        <dbReference type="Proteomes" id="UP000701801"/>
    </source>
</evidence>
<keyword evidence="1" id="KW-0863">Zinc-finger</keyword>
<dbReference type="GO" id="GO:0003676">
    <property type="term" value="F:nucleic acid binding"/>
    <property type="evidence" value="ECO:0007669"/>
    <property type="project" value="InterPro"/>
</dbReference>
<feature type="domain" description="CCHC-type" evidence="3">
    <location>
        <begin position="248"/>
        <end position="263"/>
    </location>
</feature>
<dbReference type="Pfam" id="PF00098">
    <property type="entry name" value="zf-CCHC"/>
    <property type="match status" value="1"/>
</dbReference>
<keyword evidence="5" id="KW-1185">Reference proteome</keyword>
<accession>A0A9N9M1S0</accession>
<dbReference type="PROSITE" id="PS50158">
    <property type="entry name" value="ZF_CCHC"/>
    <property type="match status" value="1"/>
</dbReference>
<feature type="compositionally biased region" description="Polar residues" evidence="2">
    <location>
        <begin position="202"/>
        <end position="223"/>
    </location>
</feature>
<evidence type="ECO:0000256" key="1">
    <source>
        <dbReference type="PROSITE-ProRule" id="PRU00047"/>
    </source>
</evidence>
<dbReference type="Proteomes" id="UP000701801">
    <property type="component" value="Unassembled WGS sequence"/>
</dbReference>
<feature type="region of interest" description="Disordered" evidence="2">
    <location>
        <begin position="137"/>
        <end position="243"/>
    </location>
</feature>
<feature type="compositionally biased region" description="Basic and acidic residues" evidence="2">
    <location>
        <begin position="171"/>
        <end position="180"/>
    </location>
</feature>
<dbReference type="OrthoDB" id="427960at2759"/>
<reference evidence="4" key="1">
    <citation type="submission" date="2021-07" db="EMBL/GenBank/DDBJ databases">
        <authorList>
            <person name="Durling M."/>
        </authorList>
    </citation>
    <scope>NUCLEOTIDE SEQUENCE</scope>
</reference>
<feature type="compositionally biased region" description="Low complexity" evidence="2">
    <location>
        <begin position="229"/>
        <end position="243"/>
    </location>
</feature>
<dbReference type="SMART" id="SM00343">
    <property type="entry name" value="ZnF_C2HC"/>
    <property type="match status" value="1"/>
</dbReference>
<organism evidence="4 5">
    <name type="scientific">Hymenoscyphus albidus</name>
    <dbReference type="NCBI Taxonomy" id="595503"/>
    <lineage>
        <taxon>Eukaryota</taxon>
        <taxon>Fungi</taxon>
        <taxon>Dikarya</taxon>
        <taxon>Ascomycota</taxon>
        <taxon>Pezizomycotina</taxon>
        <taxon>Leotiomycetes</taxon>
        <taxon>Helotiales</taxon>
        <taxon>Helotiaceae</taxon>
        <taxon>Hymenoscyphus</taxon>
    </lineage>
</organism>
<dbReference type="GO" id="GO:0008270">
    <property type="term" value="F:zinc ion binding"/>
    <property type="evidence" value="ECO:0007669"/>
    <property type="project" value="UniProtKB-KW"/>
</dbReference>
<dbReference type="InterPro" id="IPR036875">
    <property type="entry name" value="Znf_CCHC_sf"/>
</dbReference>
<proteinExistence type="predicted"/>